<dbReference type="AlphaFoldDB" id="A0A1W9I5I6"/>
<evidence type="ECO:0000256" key="1">
    <source>
        <dbReference type="SAM" id="MobiDB-lite"/>
    </source>
</evidence>
<evidence type="ECO:0000313" key="5">
    <source>
        <dbReference type="Proteomes" id="UP000192872"/>
    </source>
</evidence>
<accession>A0A1W9I5I6</accession>
<dbReference type="STRING" id="1827387.A4S15_03670"/>
<dbReference type="Gene3D" id="1.20.1260.10">
    <property type="match status" value="1"/>
</dbReference>
<comment type="caution">
    <text evidence="4">The sequence shown here is derived from an EMBL/GenBank/DDBJ whole genome shotgun (WGS) entry which is preliminary data.</text>
</comment>
<name>A0A1W9I5I6_9HYPH</name>
<evidence type="ECO:0000313" key="4">
    <source>
        <dbReference type="EMBL" id="OQW54704.1"/>
    </source>
</evidence>
<keyword evidence="2" id="KW-0732">Signal</keyword>
<dbReference type="EMBL" id="LWDL01000001">
    <property type="protein sequence ID" value="OQW54704.1"/>
    <property type="molecule type" value="Genomic_DNA"/>
</dbReference>
<feature type="region of interest" description="Disordered" evidence="1">
    <location>
        <begin position="25"/>
        <end position="51"/>
    </location>
</feature>
<dbReference type="InterPro" id="IPR005183">
    <property type="entry name" value="DUF305_CopM-like"/>
</dbReference>
<sequence>MKLPLTLAIVAILGLSGLASAQHSGHQTAPAANPHAGHGAAAPDNSPASKAFRQANDKMHAEMNVPLTGNADVDFARGMIPHHQGAIDMAKIVLTYGKDPELRKLAEAVIAAQDSEIAFMKAWLAKNGK</sequence>
<gene>
    <name evidence="4" type="ORF">A4S15_03670</name>
</gene>
<dbReference type="InterPro" id="IPR012347">
    <property type="entry name" value="Ferritin-like"/>
</dbReference>
<dbReference type="Pfam" id="PF03713">
    <property type="entry name" value="DUF305"/>
    <property type="match status" value="1"/>
</dbReference>
<dbReference type="Proteomes" id="UP000192872">
    <property type="component" value="Unassembled WGS sequence"/>
</dbReference>
<dbReference type="PANTHER" id="PTHR36933:SF1">
    <property type="entry name" value="SLL0788 PROTEIN"/>
    <property type="match status" value="1"/>
</dbReference>
<dbReference type="RefSeq" id="WP_376803716.1">
    <property type="nucleotide sequence ID" value="NZ_JAKFWN010000016.1"/>
</dbReference>
<protein>
    <submittedName>
        <fullName evidence="4">DUF305 domain-containing protein</fullName>
    </submittedName>
</protein>
<dbReference type="PANTHER" id="PTHR36933">
    <property type="entry name" value="SLL0788 PROTEIN"/>
    <property type="match status" value="1"/>
</dbReference>
<feature type="compositionally biased region" description="Low complexity" evidence="1">
    <location>
        <begin position="29"/>
        <end position="43"/>
    </location>
</feature>
<proteinExistence type="predicted"/>
<evidence type="ECO:0000256" key="2">
    <source>
        <dbReference type="SAM" id="SignalP"/>
    </source>
</evidence>
<feature type="signal peptide" evidence="2">
    <location>
        <begin position="1"/>
        <end position="21"/>
    </location>
</feature>
<reference evidence="4 5" key="1">
    <citation type="journal article" date="2017" name="Water Res.">
        <title>Comammox in drinking water systems.</title>
        <authorList>
            <person name="Wang Y."/>
            <person name="Ma L."/>
            <person name="Mao Y."/>
            <person name="Jiang X."/>
            <person name="Xia Y."/>
            <person name="Yu K."/>
            <person name="Li B."/>
            <person name="Zhang T."/>
        </authorList>
    </citation>
    <scope>NUCLEOTIDE SEQUENCE [LARGE SCALE GENOMIC DNA]</scope>
    <source>
        <strain evidence="4">SG_bin8</strain>
    </source>
</reference>
<feature type="chain" id="PRO_5012393799" evidence="2">
    <location>
        <begin position="22"/>
        <end position="129"/>
    </location>
</feature>
<evidence type="ECO:0000259" key="3">
    <source>
        <dbReference type="Pfam" id="PF03713"/>
    </source>
</evidence>
<feature type="domain" description="DUF305" evidence="3">
    <location>
        <begin position="72"/>
        <end position="128"/>
    </location>
</feature>
<organism evidence="4 5">
    <name type="scientific">Candidatus Raskinella chloraquaticus</name>
    <dbReference type="NCBI Taxonomy" id="1951219"/>
    <lineage>
        <taxon>Bacteria</taxon>
        <taxon>Pseudomonadati</taxon>
        <taxon>Pseudomonadota</taxon>
        <taxon>Alphaproteobacteria</taxon>
        <taxon>Hyphomicrobiales</taxon>
        <taxon>Phreatobacteraceae</taxon>
        <taxon>Candidatus Raskinella</taxon>
    </lineage>
</organism>